<protein>
    <submittedName>
        <fullName evidence="2">Uncharacterized protein</fullName>
    </submittedName>
</protein>
<proteinExistence type="predicted"/>
<keyword evidence="1" id="KW-0812">Transmembrane</keyword>
<keyword evidence="1" id="KW-0472">Membrane</keyword>
<dbReference type="RefSeq" id="WP_033161847.1">
    <property type="nucleotide sequence ID" value="NZ_CACVTN010000063.1"/>
</dbReference>
<evidence type="ECO:0000256" key="1">
    <source>
        <dbReference type="SAM" id="Phobius"/>
    </source>
</evidence>
<sequence length="194" mass="23568">MRYHVSSKKRLKYMHHMNKLRYLENGYFHFIHMLQFLVPILAFIFFAIYDIRFYIRNQITLLLIGSELFFIIVLWALMRYISILSTGESYNMKEEALEFYKGGFIYSYLDHHDKKERSIVSLSVRYKDIKYFEYDDYTGFIRIVGIFSYTYYVNGHISEKSMRNEIHMINDFEKDFVKVCSKNGVHIHYQTREG</sequence>
<dbReference type="eggNOG" id="ENOG502ZTSY">
    <property type="taxonomic scope" value="Bacteria"/>
</dbReference>
<reference evidence="3" key="1">
    <citation type="submission" date="2016-10" db="EMBL/GenBank/DDBJ databases">
        <authorList>
            <person name="Varghese N."/>
            <person name="Submissions S."/>
        </authorList>
    </citation>
    <scope>NUCLEOTIDE SEQUENCE [LARGE SCALE GENOMIC DNA]</scope>
    <source>
        <strain evidence="3">DSM 20406</strain>
    </source>
</reference>
<keyword evidence="1" id="KW-1133">Transmembrane helix</keyword>
<evidence type="ECO:0000313" key="2">
    <source>
        <dbReference type="EMBL" id="SEI37177.1"/>
    </source>
</evidence>
<dbReference type="STRING" id="322505.SAMN04487836_10156"/>
<dbReference type="EMBL" id="FNYK01000001">
    <property type="protein sequence ID" value="SEI37177.1"/>
    <property type="molecule type" value="Genomic_DNA"/>
</dbReference>
<evidence type="ECO:0000313" key="3">
    <source>
        <dbReference type="Proteomes" id="UP000183028"/>
    </source>
</evidence>
<organism evidence="2 3">
    <name type="scientific">Sharpea azabuensis</name>
    <dbReference type="NCBI Taxonomy" id="322505"/>
    <lineage>
        <taxon>Bacteria</taxon>
        <taxon>Bacillati</taxon>
        <taxon>Bacillota</taxon>
        <taxon>Erysipelotrichia</taxon>
        <taxon>Erysipelotrichales</taxon>
        <taxon>Coprobacillaceae</taxon>
        <taxon>Sharpea</taxon>
    </lineage>
</organism>
<gene>
    <name evidence="2" type="ORF">SAMN04487834_100120</name>
</gene>
<feature type="transmembrane region" description="Helical" evidence="1">
    <location>
        <begin position="61"/>
        <end position="81"/>
    </location>
</feature>
<dbReference type="Proteomes" id="UP000183028">
    <property type="component" value="Unassembled WGS sequence"/>
</dbReference>
<accession>A0A1H6QAJ6</accession>
<feature type="transmembrane region" description="Helical" evidence="1">
    <location>
        <begin position="27"/>
        <end position="49"/>
    </location>
</feature>
<dbReference type="AlphaFoldDB" id="A0A1H6QAJ6"/>
<name>A0A1H6QAJ6_9FIRM</name>
<keyword evidence="3" id="KW-1185">Reference proteome</keyword>
<dbReference type="GeneID" id="54119257"/>